<evidence type="ECO:0000313" key="2">
    <source>
        <dbReference type="EMBL" id="SDZ97623.1"/>
    </source>
</evidence>
<dbReference type="STRING" id="425514.SAMN05443550_101586"/>
<evidence type="ECO:0000259" key="1">
    <source>
        <dbReference type="Pfam" id="PF07484"/>
    </source>
</evidence>
<gene>
    <name evidence="2" type="ORF">SAMN05443550_101586</name>
</gene>
<evidence type="ECO:0000313" key="3">
    <source>
        <dbReference type="Proteomes" id="UP000198850"/>
    </source>
</evidence>
<dbReference type="AlphaFoldDB" id="A0A1H3XE69"/>
<organism evidence="2 3">
    <name type="scientific">Pedobacter hartonius</name>
    <dbReference type="NCBI Taxonomy" id="425514"/>
    <lineage>
        <taxon>Bacteria</taxon>
        <taxon>Pseudomonadati</taxon>
        <taxon>Bacteroidota</taxon>
        <taxon>Sphingobacteriia</taxon>
        <taxon>Sphingobacteriales</taxon>
        <taxon>Sphingobacteriaceae</taxon>
        <taxon>Pedobacter</taxon>
    </lineage>
</organism>
<keyword evidence="3" id="KW-1185">Reference proteome</keyword>
<proteinExistence type="predicted"/>
<dbReference type="Proteomes" id="UP000198850">
    <property type="component" value="Unassembled WGS sequence"/>
</dbReference>
<name>A0A1H3XE69_9SPHI</name>
<dbReference type="InterPro" id="IPR037053">
    <property type="entry name" value="Phage_tail_collar_dom_sf"/>
</dbReference>
<protein>
    <submittedName>
        <fullName evidence="2">Microcystin-dependent protein</fullName>
    </submittedName>
</protein>
<dbReference type="EMBL" id="FNRA01000001">
    <property type="protein sequence ID" value="SDZ97623.1"/>
    <property type="molecule type" value="Genomic_DNA"/>
</dbReference>
<dbReference type="Gene3D" id="3.90.1340.10">
    <property type="entry name" value="Phage tail collar domain"/>
    <property type="match status" value="1"/>
</dbReference>
<feature type="domain" description="Phage tail collar" evidence="1">
    <location>
        <begin position="6"/>
        <end position="61"/>
    </location>
</feature>
<sequence>MDAYIGEIRIFCGTFAPRDWAFCNGALLPINQNTPLFSILGVTYGGNGTNNFALPNLNGASPLGAGQGPGLSPYALGESAGSTSYTLDTSTMPPHSHLPVNASSASANAATAEGNLPAAMTAGKVKTNKYANSADTLLNPQAAGLSGSSLPASNMQPYLPLNFIICMNGIFPPRP</sequence>
<accession>A0A1H3XE69</accession>
<dbReference type="Pfam" id="PF07484">
    <property type="entry name" value="Collar"/>
    <property type="match status" value="1"/>
</dbReference>
<reference evidence="2 3" key="1">
    <citation type="submission" date="2016-10" db="EMBL/GenBank/DDBJ databases">
        <authorList>
            <person name="de Groot N.N."/>
        </authorList>
    </citation>
    <scope>NUCLEOTIDE SEQUENCE [LARGE SCALE GENOMIC DNA]</scope>
    <source>
        <strain evidence="2 3">DSM 19033</strain>
    </source>
</reference>
<dbReference type="InterPro" id="IPR011083">
    <property type="entry name" value="Phage_tail_collar_dom"/>
</dbReference>
<dbReference type="OrthoDB" id="9810174at2"/>
<dbReference type="SUPFAM" id="SSF88874">
    <property type="entry name" value="Receptor-binding domain of short tail fibre protein gp12"/>
    <property type="match status" value="1"/>
</dbReference>
<dbReference type="RefSeq" id="WP_090554962.1">
    <property type="nucleotide sequence ID" value="NZ_FNRA01000001.1"/>
</dbReference>